<feature type="compositionally biased region" description="Basic and acidic residues" evidence="4">
    <location>
        <begin position="640"/>
        <end position="651"/>
    </location>
</feature>
<dbReference type="PRINTS" id="PR00380">
    <property type="entry name" value="KINESINHEAVY"/>
</dbReference>
<dbReference type="PANTHER" id="PTHR47117:SF1">
    <property type="entry name" value="STAR-RELATED LIPID TRANSFER PROTEIN 9"/>
    <property type="match status" value="1"/>
</dbReference>
<dbReference type="PROSITE" id="PS50067">
    <property type="entry name" value="KINESIN_MOTOR_2"/>
    <property type="match status" value="1"/>
</dbReference>
<dbReference type="Pfam" id="PF00225">
    <property type="entry name" value="Kinesin"/>
    <property type="match status" value="1"/>
</dbReference>
<organism evidence="6 7">
    <name type="scientific">Cardiocondyla obscurior</name>
    <dbReference type="NCBI Taxonomy" id="286306"/>
    <lineage>
        <taxon>Eukaryota</taxon>
        <taxon>Metazoa</taxon>
        <taxon>Ecdysozoa</taxon>
        <taxon>Arthropoda</taxon>
        <taxon>Hexapoda</taxon>
        <taxon>Insecta</taxon>
        <taxon>Pterygota</taxon>
        <taxon>Neoptera</taxon>
        <taxon>Endopterygota</taxon>
        <taxon>Hymenoptera</taxon>
        <taxon>Apocrita</taxon>
        <taxon>Aculeata</taxon>
        <taxon>Formicoidea</taxon>
        <taxon>Formicidae</taxon>
        <taxon>Myrmicinae</taxon>
        <taxon>Cardiocondyla</taxon>
    </lineage>
</organism>
<dbReference type="Proteomes" id="UP001430953">
    <property type="component" value="Unassembled WGS sequence"/>
</dbReference>
<dbReference type="InterPro" id="IPR036961">
    <property type="entry name" value="Kinesin_motor_dom_sf"/>
</dbReference>
<reference evidence="6 7" key="1">
    <citation type="submission" date="2023-03" db="EMBL/GenBank/DDBJ databases">
        <title>High recombination rates correlate with genetic variation in Cardiocondyla obscurior ants.</title>
        <authorList>
            <person name="Errbii M."/>
        </authorList>
    </citation>
    <scope>NUCLEOTIDE SEQUENCE [LARGE SCALE GENOMIC DNA]</scope>
    <source>
        <strain evidence="6">Alpha-2009</strain>
        <tissue evidence="6">Whole body</tissue>
    </source>
</reference>
<feature type="compositionally biased region" description="Acidic residues" evidence="4">
    <location>
        <begin position="541"/>
        <end position="550"/>
    </location>
</feature>
<keyword evidence="3" id="KW-0505">Motor protein</keyword>
<dbReference type="PROSITE" id="PS00411">
    <property type="entry name" value="KINESIN_MOTOR_1"/>
    <property type="match status" value="1"/>
</dbReference>
<evidence type="ECO:0000259" key="5">
    <source>
        <dbReference type="PROSITE" id="PS50067"/>
    </source>
</evidence>
<keyword evidence="1 3" id="KW-0547">Nucleotide-binding</keyword>
<evidence type="ECO:0000313" key="7">
    <source>
        <dbReference type="Proteomes" id="UP001430953"/>
    </source>
</evidence>
<dbReference type="GO" id="GO:0008017">
    <property type="term" value="F:microtubule binding"/>
    <property type="evidence" value="ECO:0007669"/>
    <property type="project" value="InterPro"/>
</dbReference>
<evidence type="ECO:0000256" key="4">
    <source>
        <dbReference type="SAM" id="MobiDB-lite"/>
    </source>
</evidence>
<feature type="compositionally biased region" description="Low complexity" evidence="4">
    <location>
        <begin position="723"/>
        <end position="734"/>
    </location>
</feature>
<protein>
    <recommendedName>
        <fullName evidence="5">Kinesin motor domain-containing protein</fullName>
    </recommendedName>
</protein>
<dbReference type="Gene3D" id="3.40.850.10">
    <property type="entry name" value="Kinesin motor domain"/>
    <property type="match status" value="1"/>
</dbReference>
<feature type="region of interest" description="Disordered" evidence="4">
    <location>
        <begin position="1271"/>
        <end position="1292"/>
    </location>
</feature>
<evidence type="ECO:0000256" key="1">
    <source>
        <dbReference type="ARBA" id="ARBA00022741"/>
    </source>
</evidence>
<dbReference type="InterPro" id="IPR027417">
    <property type="entry name" value="P-loop_NTPase"/>
</dbReference>
<feature type="compositionally biased region" description="Polar residues" evidence="4">
    <location>
        <begin position="601"/>
        <end position="612"/>
    </location>
</feature>
<feature type="compositionally biased region" description="Polar residues" evidence="4">
    <location>
        <begin position="984"/>
        <end position="1001"/>
    </location>
</feature>
<feature type="region of interest" description="Disordered" evidence="4">
    <location>
        <begin position="679"/>
        <end position="734"/>
    </location>
</feature>
<sequence>MPISELNLTGSAVVVRAESNEISLTNLKVSSSKVGDSRERTRKYDFDYCFDSSNPDGKNYATQATIYETLGQSILDAMFSGYNSCLVAYGQSASGKTYTMMGTKEDPGLIPRLCEGIFSKIERESEHERIYRVTVSYLEIYNEKVRDLLKPSTSTSGLRLREHPQLGPYVQGLTHHVVRTLGSLISYVEEGARARKTASTLQNPSSSRSHALLTVDLSQEASSSSRRQDAASRGGSRLHLVDLAGSESAATCSGVHRLKEGANINKSLVALGNVISALAERGSTGSRPGRRYIPYRDSSLTWLLKDALGGNATTIMLATISPASGSYNETSHTLRFAQRAQSVVNRPVVNEDPVERIIRELRDEVARLKSLLSEKNIDQTKAPCCCGKVQSSKDSATDSQCRKEQTPFNTLQSEESDHKKSKTIQSKDNRFFDVLPIRRFNSSDSVTAHETDSSKSIRKFNSFEYLQLPNRFAGNYNRAKVTELNDEDDEVVDEINEPVFVDIPTLVAVLIKPDDNLQEPSTQIEEICSDEVQEDSIDADFMDGSNEDLEGTERADDDRSSSANSCVLKDSEIVDLQQITSECPPQSPASVGRSRPRGKFSKQNSVDLPSSNLNVSKKFGSIDGISKKKESNFGVQRSHTNLEKRPTLADRGKKLNNIREIDDRKANIKSGSIWKAIGNKDHLQRKSSNESDKSLKDSNRINNYNNIGRKPSLESLKRKTSKDSSSSSSKDEQILISSLTRDKLTRRKSSLDQEAATAAGGLKNHTAIQRVKRAEIVAAVTERLYTSRKHTDEIGMANNSASGIRSPPEGTDIKIPNSLIARSRLQEISRKMLMKRRRINVDTQTEGASTLRFKDTASLTDEPKIVLRDAAVLTDDHADGNVAVFAMVDPRIPVLRVKDMATLTDRRPPTAIFRCKDAESLTTDLDFDDYELHSPRNDSGILSDDAQNYAESNLSSADAVSELYPENSDKRILCVDTADSSTNTFLGSPGRNSAVQTTRSETASRQKNNSEDRNYVKCCNLIHELSQHVRANSPEKNVISISLPEMINITIESTNGLESRIAVIDGSDAVEEKPISSDDKAAQTDEEIKNRVEESRLKDFTVKSTAIQTDGRVFRIENIFQDPKSKNYDVPSDLNKETAAKKSVTFTSSLGTSSIVETKKSGTEMEWNGIYIDNVYQRSRSVPKSGLMEAFIIKKHSYSSNFGRSSQRFNRHDLWKNWSLPCLDKSSEFSNYNREIMTPTQQDTNLELIDNLFSSTINKPSHVTTIPKETAPKLCNRGSKNNGRNLKSKSSSSKTLLNYDHNFSDDSLDYDEDVIKISTTKMIDSHDDNYESFCPPDVVAHTKKEASKSMNHADSTNAESSIDDDFNDTQIELPKKKSAEISEENLIHDYRALILGTSAHIMDSDSEEEAKMRDFDNIKKKVSFSNPNIFEEISDAVTNRQTLASSSESILKPIIKKKKPIVTENLDIIQSNVDNDLQQKRIHSTECEKALPASKKNYDSEDSEKLPNDEKIAFFNKDRREDSHSKIAEDNAIDEGTPSEKNIFKEYLNEAIIFMRNMNSMNEYMSATNMLENYGRRRKKRGRRGNDPSVDKDYTEFRGRKVKDDIDKYLLPDNDKTVAVESYAKCLKGIERLEACIDKVSKHNQVLRDKYGIDVESAGAKSNLANPSIDSRMSSITDIAINQCGNVISENITENCDEPEISLPLLSSTRIDITEGSTLSESEKYRDLITEIDKLDFDYRNNNDTIQDDLERKIFDQLMSAAEFSKCQSSKQFRQERLQKISDLRSQSPTTYSKLRKTFQQDTHGILNFDQVSTTEDYLGHIRGIENSSWTFRKTKLSDRMDDTNLKTSIGLKIDSEDFCSELSKDYDNLSDIEVLNEPTIFQIKHQNYLINPIKSIEVAQTSYMKKEIERKSRDNLKTELMNSRLRDSFIVELKYPGSPRAKFLELLKERRRIVENSRGTNAF</sequence>
<dbReference type="EMBL" id="JADYXP020000010">
    <property type="protein sequence ID" value="KAL0115025.1"/>
    <property type="molecule type" value="Genomic_DNA"/>
</dbReference>
<feature type="compositionally biased region" description="Low complexity" evidence="4">
    <location>
        <begin position="1279"/>
        <end position="1292"/>
    </location>
</feature>
<feature type="region of interest" description="Disordered" evidence="4">
    <location>
        <begin position="1576"/>
        <end position="1596"/>
    </location>
</feature>
<gene>
    <name evidence="6" type="ORF">PUN28_010526</name>
</gene>
<dbReference type="GO" id="GO:0005524">
    <property type="term" value="F:ATP binding"/>
    <property type="evidence" value="ECO:0007669"/>
    <property type="project" value="UniProtKB-UniRule"/>
</dbReference>
<name>A0AAW2FIG3_9HYME</name>
<comment type="similarity">
    <text evidence="3">Belongs to the TRAFAC class myosin-kinesin ATPase superfamily. Kinesin family.</text>
</comment>
<dbReference type="PANTHER" id="PTHR47117">
    <property type="entry name" value="STAR-RELATED LIPID TRANSFER PROTEIN 9"/>
    <property type="match status" value="1"/>
</dbReference>
<feature type="domain" description="Kinesin motor" evidence="5">
    <location>
        <begin position="1"/>
        <end position="343"/>
    </location>
</feature>
<feature type="compositionally biased region" description="Basic and acidic residues" evidence="4">
    <location>
        <begin position="679"/>
        <end position="699"/>
    </location>
</feature>
<feature type="compositionally biased region" description="Basic and acidic residues" evidence="4">
    <location>
        <begin position="1584"/>
        <end position="1596"/>
    </location>
</feature>
<evidence type="ECO:0000256" key="3">
    <source>
        <dbReference type="PROSITE-ProRule" id="PRU00283"/>
    </source>
</evidence>
<feature type="region of interest" description="Disordered" evidence="4">
    <location>
        <begin position="541"/>
        <end position="564"/>
    </location>
</feature>
<proteinExistence type="inferred from homology"/>
<feature type="compositionally biased region" description="Basic and acidic residues" evidence="4">
    <location>
        <begin position="1002"/>
        <end position="1011"/>
    </location>
</feature>
<dbReference type="SMART" id="SM00129">
    <property type="entry name" value="KISc"/>
    <property type="match status" value="1"/>
</dbReference>
<feature type="binding site" evidence="3">
    <location>
        <begin position="90"/>
        <end position="97"/>
    </location>
    <ligand>
        <name>ATP</name>
        <dbReference type="ChEBI" id="CHEBI:30616"/>
    </ligand>
</feature>
<dbReference type="InterPro" id="IPR001752">
    <property type="entry name" value="Kinesin_motor_dom"/>
</dbReference>
<dbReference type="SUPFAM" id="SSF52540">
    <property type="entry name" value="P-loop containing nucleoside triphosphate hydrolases"/>
    <property type="match status" value="1"/>
</dbReference>
<keyword evidence="7" id="KW-1185">Reference proteome</keyword>
<evidence type="ECO:0000313" key="6">
    <source>
        <dbReference type="EMBL" id="KAL0115025.1"/>
    </source>
</evidence>
<dbReference type="GO" id="GO:0003777">
    <property type="term" value="F:microtubule motor activity"/>
    <property type="evidence" value="ECO:0007669"/>
    <property type="project" value="InterPro"/>
</dbReference>
<dbReference type="InterPro" id="IPR019821">
    <property type="entry name" value="Kinesin_motor_CS"/>
</dbReference>
<keyword evidence="2 3" id="KW-0067">ATP-binding</keyword>
<feature type="region of interest" description="Disordered" evidence="4">
    <location>
        <begin position="984"/>
        <end position="1011"/>
    </location>
</feature>
<dbReference type="GO" id="GO:0007018">
    <property type="term" value="P:microtubule-based movement"/>
    <property type="evidence" value="ECO:0007669"/>
    <property type="project" value="InterPro"/>
</dbReference>
<comment type="caution">
    <text evidence="6">The sequence shown here is derived from an EMBL/GenBank/DDBJ whole genome shotgun (WGS) entry which is preliminary data.</text>
</comment>
<accession>A0AAW2FIG3</accession>
<evidence type="ECO:0000256" key="2">
    <source>
        <dbReference type="ARBA" id="ARBA00022840"/>
    </source>
</evidence>
<feature type="compositionally biased region" description="Basic and acidic residues" evidence="4">
    <location>
        <begin position="551"/>
        <end position="560"/>
    </location>
</feature>
<feature type="region of interest" description="Disordered" evidence="4">
    <location>
        <begin position="580"/>
        <end position="612"/>
    </location>
</feature>
<feature type="region of interest" description="Disordered" evidence="4">
    <location>
        <begin position="630"/>
        <end position="651"/>
    </location>
</feature>